<evidence type="ECO:0000313" key="2">
    <source>
        <dbReference type="Proteomes" id="UP000319576"/>
    </source>
</evidence>
<accession>A0A517Y0S0</accession>
<organism evidence="1 2">
    <name type="scientific">Urbifossiella limnaea</name>
    <dbReference type="NCBI Taxonomy" id="2528023"/>
    <lineage>
        <taxon>Bacteria</taxon>
        <taxon>Pseudomonadati</taxon>
        <taxon>Planctomycetota</taxon>
        <taxon>Planctomycetia</taxon>
        <taxon>Gemmatales</taxon>
        <taxon>Gemmataceae</taxon>
        <taxon>Urbifossiella</taxon>
    </lineage>
</organism>
<name>A0A517Y0S0_9BACT</name>
<reference evidence="1 2" key="1">
    <citation type="submission" date="2019-02" db="EMBL/GenBank/DDBJ databases">
        <title>Deep-cultivation of Planctomycetes and their phenomic and genomic characterization uncovers novel biology.</title>
        <authorList>
            <person name="Wiegand S."/>
            <person name="Jogler M."/>
            <person name="Boedeker C."/>
            <person name="Pinto D."/>
            <person name="Vollmers J."/>
            <person name="Rivas-Marin E."/>
            <person name="Kohn T."/>
            <person name="Peeters S.H."/>
            <person name="Heuer A."/>
            <person name="Rast P."/>
            <person name="Oberbeckmann S."/>
            <person name="Bunk B."/>
            <person name="Jeske O."/>
            <person name="Meyerdierks A."/>
            <person name="Storesund J.E."/>
            <person name="Kallscheuer N."/>
            <person name="Luecker S."/>
            <person name="Lage O.M."/>
            <person name="Pohl T."/>
            <person name="Merkel B.J."/>
            <person name="Hornburger P."/>
            <person name="Mueller R.-W."/>
            <person name="Bruemmer F."/>
            <person name="Labrenz M."/>
            <person name="Spormann A.M."/>
            <person name="Op den Camp H."/>
            <person name="Overmann J."/>
            <person name="Amann R."/>
            <person name="Jetten M.S.M."/>
            <person name="Mascher T."/>
            <person name="Medema M.H."/>
            <person name="Devos D.P."/>
            <person name="Kaster A.-K."/>
            <person name="Ovreas L."/>
            <person name="Rohde M."/>
            <person name="Galperin M.Y."/>
            <person name="Jogler C."/>
        </authorList>
    </citation>
    <scope>NUCLEOTIDE SEQUENCE [LARGE SCALE GENOMIC DNA]</scope>
    <source>
        <strain evidence="1 2">ETA_A1</strain>
    </source>
</reference>
<dbReference type="KEGG" id="uli:ETAA1_53460"/>
<gene>
    <name evidence="1" type="ORF">ETAA1_53460</name>
</gene>
<dbReference type="OrthoDB" id="285747at2"/>
<dbReference type="EMBL" id="CP036273">
    <property type="protein sequence ID" value="QDU23347.1"/>
    <property type="molecule type" value="Genomic_DNA"/>
</dbReference>
<dbReference type="AlphaFoldDB" id="A0A517Y0S0"/>
<dbReference type="Proteomes" id="UP000319576">
    <property type="component" value="Chromosome"/>
</dbReference>
<keyword evidence="2" id="KW-1185">Reference proteome</keyword>
<dbReference type="RefSeq" id="WP_145243541.1">
    <property type="nucleotide sequence ID" value="NZ_CP036273.1"/>
</dbReference>
<proteinExistence type="predicted"/>
<protein>
    <submittedName>
        <fullName evidence="1">Uncharacterized protein</fullName>
    </submittedName>
</protein>
<sequence length="84" mass="8896">MQLPDWLAKRGGVLQPGAQTFVTFVTLGGAPQYKLEVRPAGAAYTCYVLQSVNGRRVDDGKGNYPTADAAVAGGLEQLRGTLGW</sequence>
<evidence type="ECO:0000313" key="1">
    <source>
        <dbReference type="EMBL" id="QDU23347.1"/>
    </source>
</evidence>